<keyword evidence="2" id="KW-1185">Reference proteome</keyword>
<evidence type="ECO:0000313" key="1">
    <source>
        <dbReference type="EMBL" id="KAI8002866.1"/>
    </source>
</evidence>
<comment type="caution">
    <text evidence="1">The sequence shown here is derived from an EMBL/GenBank/DDBJ whole genome shotgun (WGS) entry which is preliminary data.</text>
</comment>
<dbReference type="Proteomes" id="UP001060215">
    <property type="component" value="Chromosome 9"/>
</dbReference>
<evidence type="ECO:0000313" key="2">
    <source>
        <dbReference type="Proteomes" id="UP001060215"/>
    </source>
</evidence>
<sequence length="202" mass="22399">MKIIIIDVEIVLEKTFEAIVIKMVMKMDAAELFNVPVDPVALAIPTSKSKALVDSKSKSSRKHDGGGGEKIESSGGLVGEKEKSKSSSKVKDSKNYNIELENQSRETVQLGSETDQRAVMMGLMLHANAKQLIRMERYKDALEVLSMGELTGFEFCWFAKDLAAEALCRNENDTQKALDDLTNPESNSAIQVSYHYLNIFFG</sequence>
<protein>
    <submittedName>
        <fullName evidence="1">Uncharacterized protein</fullName>
    </submittedName>
</protein>
<organism evidence="1 2">
    <name type="scientific">Camellia lanceoleosa</name>
    <dbReference type="NCBI Taxonomy" id="1840588"/>
    <lineage>
        <taxon>Eukaryota</taxon>
        <taxon>Viridiplantae</taxon>
        <taxon>Streptophyta</taxon>
        <taxon>Embryophyta</taxon>
        <taxon>Tracheophyta</taxon>
        <taxon>Spermatophyta</taxon>
        <taxon>Magnoliopsida</taxon>
        <taxon>eudicotyledons</taxon>
        <taxon>Gunneridae</taxon>
        <taxon>Pentapetalae</taxon>
        <taxon>asterids</taxon>
        <taxon>Ericales</taxon>
        <taxon>Theaceae</taxon>
        <taxon>Camellia</taxon>
    </lineage>
</organism>
<name>A0ACC0GPM3_9ERIC</name>
<dbReference type="EMBL" id="CM045766">
    <property type="protein sequence ID" value="KAI8002866.1"/>
    <property type="molecule type" value="Genomic_DNA"/>
</dbReference>
<accession>A0ACC0GPM3</accession>
<reference evidence="1 2" key="1">
    <citation type="journal article" date="2022" name="Plant J.">
        <title>Chromosome-level genome of Camellia lanceoleosa provides a valuable resource for understanding genome evolution and self-incompatibility.</title>
        <authorList>
            <person name="Gong W."/>
            <person name="Xiao S."/>
            <person name="Wang L."/>
            <person name="Liao Z."/>
            <person name="Chang Y."/>
            <person name="Mo W."/>
            <person name="Hu G."/>
            <person name="Li W."/>
            <person name="Zhao G."/>
            <person name="Zhu H."/>
            <person name="Hu X."/>
            <person name="Ji K."/>
            <person name="Xiang X."/>
            <person name="Song Q."/>
            <person name="Yuan D."/>
            <person name="Jin S."/>
            <person name="Zhang L."/>
        </authorList>
    </citation>
    <scope>NUCLEOTIDE SEQUENCE [LARGE SCALE GENOMIC DNA]</scope>
    <source>
        <strain evidence="1">SQ_2022a</strain>
    </source>
</reference>
<proteinExistence type="predicted"/>
<gene>
    <name evidence="1" type="ORF">LOK49_LG08G00131</name>
</gene>